<dbReference type="SUPFAM" id="SSF46785">
    <property type="entry name" value="Winged helix' DNA-binding domain"/>
    <property type="match status" value="1"/>
</dbReference>
<evidence type="ECO:0000256" key="7">
    <source>
        <dbReference type="PIRSR" id="PIRSR602481-1"/>
    </source>
</evidence>
<gene>
    <name evidence="9" type="ORF">HNR09_000641</name>
</gene>
<feature type="binding site" evidence="7">
    <location>
        <position position="150"/>
    </location>
    <ligand>
        <name>Zn(2+)</name>
        <dbReference type="ChEBI" id="CHEBI:29105"/>
    </ligand>
</feature>
<dbReference type="InterPro" id="IPR036388">
    <property type="entry name" value="WH-like_DNA-bd_sf"/>
</dbReference>
<dbReference type="Pfam" id="PF01475">
    <property type="entry name" value="FUR"/>
    <property type="match status" value="1"/>
</dbReference>
<feature type="binding site" evidence="8">
    <location>
        <position position="125"/>
    </location>
    <ligand>
        <name>Fe cation</name>
        <dbReference type="ChEBI" id="CHEBI:24875"/>
    </ligand>
</feature>
<dbReference type="GO" id="GO:0003700">
    <property type="term" value="F:DNA-binding transcription factor activity"/>
    <property type="evidence" value="ECO:0007669"/>
    <property type="project" value="InterPro"/>
</dbReference>
<evidence type="ECO:0000256" key="3">
    <source>
        <dbReference type="ARBA" id="ARBA00022833"/>
    </source>
</evidence>
<evidence type="ECO:0000256" key="4">
    <source>
        <dbReference type="ARBA" id="ARBA00023015"/>
    </source>
</evidence>
<protein>
    <submittedName>
        <fullName evidence="9">Fur family ferric uptake transcriptional regulator</fullName>
    </submittedName>
</protein>
<keyword evidence="8" id="KW-0408">Iron</keyword>
<comment type="cofactor">
    <cofactor evidence="8">
        <name>Mn(2+)</name>
        <dbReference type="ChEBI" id="CHEBI:29035"/>
    </cofactor>
    <cofactor evidence="8">
        <name>Fe(2+)</name>
        <dbReference type="ChEBI" id="CHEBI:29033"/>
    </cofactor>
    <text evidence="8">Binds 1 Mn(2+) or Fe(2+) ion per subunit.</text>
</comment>
<keyword evidence="3 7" id="KW-0862">Zinc</keyword>
<dbReference type="InterPro" id="IPR036390">
    <property type="entry name" value="WH_DNA-bd_sf"/>
</dbReference>
<comment type="caution">
    <text evidence="9">The sequence shown here is derived from an EMBL/GenBank/DDBJ whole genome shotgun (WGS) entry which is preliminary data.</text>
</comment>
<evidence type="ECO:0000256" key="2">
    <source>
        <dbReference type="ARBA" id="ARBA00022491"/>
    </source>
</evidence>
<dbReference type="AlphaFoldDB" id="A0A7Z0GJQ1"/>
<dbReference type="GO" id="GO:0000976">
    <property type="term" value="F:transcription cis-regulatory region binding"/>
    <property type="evidence" value="ECO:0007669"/>
    <property type="project" value="TreeGrafter"/>
</dbReference>
<dbReference type="Gene3D" id="3.30.1490.190">
    <property type="match status" value="1"/>
</dbReference>
<proteinExistence type="inferred from homology"/>
<dbReference type="PANTHER" id="PTHR33202">
    <property type="entry name" value="ZINC UPTAKE REGULATION PROTEIN"/>
    <property type="match status" value="1"/>
</dbReference>
<dbReference type="InterPro" id="IPR043135">
    <property type="entry name" value="Fur_C"/>
</dbReference>
<dbReference type="RefSeq" id="WP_179540742.1">
    <property type="nucleotide sequence ID" value="NZ_BAAALL010000004.1"/>
</dbReference>
<accession>A0A7Z0GJQ1</accession>
<evidence type="ECO:0000256" key="1">
    <source>
        <dbReference type="ARBA" id="ARBA00007957"/>
    </source>
</evidence>
<evidence type="ECO:0000256" key="5">
    <source>
        <dbReference type="ARBA" id="ARBA00023125"/>
    </source>
</evidence>
<evidence type="ECO:0000313" key="10">
    <source>
        <dbReference type="Proteomes" id="UP000535437"/>
    </source>
</evidence>
<dbReference type="GO" id="GO:0045892">
    <property type="term" value="P:negative regulation of DNA-templated transcription"/>
    <property type="evidence" value="ECO:0007669"/>
    <property type="project" value="TreeGrafter"/>
</dbReference>
<dbReference type="GO" id="GO:1900376">
    <property type="term" value="P:regulation of secondary metabolite biosynthetic process"/>
    <property type="evidence" value="ECO:0007669"/>
    <property type="project" value="TreeGrafter"/>
</dbReference>
<feature type="binding site" evidence="7">
    <location>
        <position position="153"/>
    </location>
    <ligand>
        <name>Zn(2+)</name>
        <dbReference type="ChEBI" id="CHEBI:29105"/>
    </ligand>
</feature>
<dbReference type="GO" id="GO:0008270">
    <property type="term" value="F:zinc ion binding"/>
    <property type="evidence" value="ECO:0007669"/>
    <property type="project" value="TreeGrafter"/>
</dbReference>
<feature type="binding site" evidence="7">
    <location>
        <position position="113"/>
    </location>
    <ligand>
        <name>Zn(2+)</name>
        <dbReference type="ChEBI" id="CHEBI:29105"/>
    </ligand>
</feature>
<dbReference type="EMBL" id="JACCFY010000001">
    <property type="protein sequence ID" value="NYJ77230.1"/>
    <property type="molecule type" value="Genomic_DNA"/>
</dbReference>
<keyword evidence="5" id="KW-0238">DNA-binding</keyword>
<feature type="binding site" evidence="7">
    <location>
        <position position="110"/>
    </location>
    <ligand>
        <name>Zn(2+)</name>
        <dbReference type="ChEBI" id="CHEBI:29105"/>
    </ligand>
</feature>
<keyword evidence="10" id="KW-1185">Reference proteome</keyword>
<dbReference type="CDD" id="cd07153">
    <property type="entry name" value="Fur_like"/>
    <property type="match status" value="1"/>
</dbReference>
<dbReference type="InterPro" id="IPR002481">
    <property type="entry name" value="FUR"/>
</dbReference>
<dbReference type="PANTHER" id="PTHR33202:SF7">
    <property type="entry name" value="FERRIC UPTAKE REGULATION PROTEIN"/>
    <property type="match status" value="1"/>
</dbReference>
<dbReference type="Gene3D" id="1.10.10.10">
    <property type="entry name" value="Winged helix-like DNA-binding domain superfamily/Winged helix DNA-binding domain"/>
    <property type="match status" value="1"/>
</dbReference>
<evidence type="ECO:0000256" key="6">
    <source>
        <dbReference type="ARBA" id="ARBA00023163"/>
    </source>
</evidence>
<reference evidence="9 10" key="1">
    <citation type="submission" date="2020-07" db="EMBL/GenBank/DDBJ databases">
        <title>Sequencing the genomes of 1000 actinobacteria strains.</title>
        <authorList>
            <person name="Klenk H.-P."/>
        </authorList>
    </citation>
    <scope>NUCLEOTIDE SEQUENCE [LARGE SCALE GENOMIC DNA]</scope>
    <source>
        <strain evidence="9 10">DSM 15475</strain>
    </source>
</reference>
<comment type="cofactor">
    <cofactor evidence="7">
        <name>Zn(2+)</name>
        <dbReference type="ChEBI" id="CHEBI:29105"/>
    </cofactor>
    <text evidence="7">Binds 1 zinc ion per subunit.</text>
</comment>
<name>A0A7Z0GJQ1_9MICC</name>
<organism evidence="9 10">
    <name type="scientific">Nesterenkonia xinjiangensis</name>
    <dbReference type="NCBI Taxonomy" id="225327"/>
    <lineage>
        <taxon>Bacteria</taxon>
        <taxon>Bacillati</taxon>
        <taxon>Actinomycetota</taxon>
        <taxon>Actinomycetes</taxon>
        <taxon>Micrococcales</taxon>
        <taxon>Micrococcaceae</taxon>
        <taxon>Nesterenkonia</taxon>
    </lineage>
</organism>
<dbReference type="Proteomes" id="UP000535437">
    <property type="component" value="Unassembled WGS sequence"/>
</dbReference>
<evidence type="ECO:0000313" key="9">
    <source>
        <dbReference type="EMBL" id="NYJ77230.1"/>
    </source>
</evidence>
<evidence type="ECO:0000256" key="8">
    <source>
        <dbReference type="PIRSR" id="PIRSR602481-2"/>
    </source>
</evidence>
<keyword evidence="2" id="KW-0678">Repressor</keyword>
<keyword evidence="7" id="KW-0479">Metal-binding</keyword>
<keyword evidence="4" id="KW-0805">Transcription regulation</keyword>
<keyword evidence="6" id="KW-0804">Transcription</keyword>
<sequence length="156" mass="16514">MSGIGATSSHHALHGGGGQRRIEEALARLRQSGERHTEARRAVLQVLAGGHEHLSADELAVQLAASGVHRTTVYRTLELFSALGLVAVRRLPGGAAAYHLASTSHLHGHCDSCDAVQALPRQDAEELAAALERSAGFRLDLDRSTLLGRCAGCRVD</sequence>
<comment type="similarity">
    <text evidence="1">Belongs to the Fur family.</text>
</comment>